<evidence type="ECO:0000313" key="1">
    <source>
        <dbReference type="EMBL" id="CRL04282.1"/>
    </source>
</evidence>
<accession>A0A1J1IX50</accession>
<reference evidence="1 2" key="1">
    <citation type="submission" date="2015-04" db="EMBL/GenBank/DDBJ databases">
        <authorList>
            <person name="Syromyatnikov M.Y."/>
            <person name="Popov V.N."/>
        </authorList>
    </citation>
    <scope>NUCLEOTIDE SEQUENCE [LARGE SCALE GENOMIC DNA]</scope>
</reference>
<dbReference type="AlphaFoldDB" id="A0A1J1IX50"/>
<organism evidence="1 2">
    <name type="scientific">Clunio marinus</name>
    <dbReference type="NCBI Taxonomy" id="568069"/>
    <lineage>
        <taxon>Eukaryota</taxon>
        <taxon>Metazoa</taxon>
        <taxon>Ecdysozoa</taxon>
        <taxon>Arthropoda</taxon>
        <taxon>Hexapoda</taxon>
        <taxon>Insecta</taxon>
        <taxon>Pterygota</taxon>
        <taxon>Neoptera</taxon>
        <taxon>Endopterygota</taxon>
        <taxon>Diptera</taxon>
        <taxon>Nematocera</taxon>
        <taxon>Chironomoidea</taxon>
        <taxon>Chironomidae</taxon>
        <taxon>Clunio</taxon>
    </lineage>
</organism>
<gene>
    <name evidence="1" type="ORF">CLUMA_CG017380</name>
</gene>
<dbReference type="Proteomes" id="UP000183832">
    <property type="component" value="Unassembled WGS sequence"/>
</dbReference>
<name>A0A1J1IX50_9DIPT</name>
<protein>
    <submittedName>
        <fullName evidence="1">CLUMA_CG017380, isoform A</fullName>
    </submittedName>
</protein>
<keyword evidence="2" id="KW-1185">Reference proteome</keyword>
<sequence>MPTMGIEIPSSFPGECSLKRHQRMFSFYLIHYQQYIKQHETMSGVKCQVSENLVNEKCHS</sequence>
<dbReference type="EMBL" id="CVRI01000063">
    <property type="protein sequence ID" value="CRL04282.1"/>
    <property type="molecule type" value="Genomic_DNA"/>
</dbReference>
<proteinExistence type="predicted"/>
<evidence type="ECO:0000313" key="2">
    <source>
        <dbReference type="Proteomes" id="UP000183832"/>
    </source>
</evidence>